<protein>
    <submittedName>
        <fullName evidence="1">GNAT family N-acetyltransferase</fullName>
    </submittedName>
</protein>
<organism evidence="1 2">
    <name type="scientific">Candidatus Methylospira mobilis</name>
    <dbReference type="NCBI Taxonomy" id="1808979"/>
    <lineage>
        <taxon>Bacteria</taxon>
        <taxon>Pseudomonadati</taxon>
        <taxon>Pseudomonadota</taxon>
        <taxon>Gammaproteobacteria</taxon>
        <taxon>Methylococcales</taxon>
        <taxon>Methylococcaceae</taxon>
        <taxon>Candidatus Methylospira</taxon>
    </lineage>
</organism>
<accession>A0A5Q0BKT5</accession>
<dbReference type="RefSeq" id="WP_153248723.1">
    <property type="nucleotide sequence ID" value="NZ_CP044205.1"/>
</dbReference>
<dbReference type="Proteomes" id="UP000325755">
    <property type="component" value="Chromosome"/>
</dbReference>
<evidence type="ECO:0000313" key="1">
    <source>
        <dbReference type="EMBL" id="QFY42727.1"/>
    </source>
</evidence>
<dbReference type="Gene3D" id="3.40.630.30">
    <property type="match status" value="1"/>
</dbReference>
<sequence>MVITLGKPNELDAVQSFYNFCGYGGKPVASEDLVLLAWNHDKIAGVVRLCPEEGFLCLRGMQVHPDHRRAGLDA</sequence>
<dbReference type="OrthoDB" id="1821130at2"/>
<name>A0A5Q0BKT5_9GAMM</name>
<dbReference type="EMBL" id="CP044205">
    <property type="protein sequence ID" value="QFY42727.1"/>
    <property type="molecule type" value="Genomic_DNA"/>
</dbReference>
<keyword evidence="2" id="KW-1185">Reference proteome</keyword>
<keyword evidence="1" id="KW-0808">Transferase</keyword>
<evidence type="ECO:0000313" key="2">
    <source>
        <dbReference type="Proteomes" id="UP000325755"/>
    </source>
</evidence>
<reference evidence="1 2" key="1">
    <citation type="submission" date="2019-09" db="EMBL/GenBank/DDBJ databases">
        <title>Ecophysiology of the spiral-shaped methanotroph Methylospira mobilis as revealed by the complete genome sequence.</title>
        <authorList>
            <person name="Oshkin I.Y."/>
            <person name="Dedysh S.N."/>
            <person name="Miroshnikov K."/>
            <person name="Danilova O.V."/>
            <person name="Hakobyan A."/>
            <person name="Liesack W."/>
        </authorList>
    </citation>
    <scope>NUCLEOTIDE SEQUENCE [LARGE SCALE GENOMIC DNA]</scope>
    <source>
        <strain evidence="1 2">Shm1</strain>
    </source>
</reference>
<dbReference type="KEGG" id="mmob:F6R98_08910"/>
<proteinExistence type="predicted"/>
<dbReference type="CDD" id="cd04301">
    <property type="entry name" value="NAT_SF"/>
    <property type="match status" value="1"/>
</dbReference>
<dbReference type="InParanoid" id="A0A5Q0BKT5"/>
<dbReference type="GO" id="GO:0016740">
    <property type="term" value="F:transferase activity"/>
    <property type="evidence" value="ECO:0007669"/>
    <property type="project" value="UniProtKB-KW"/>
</dbReference>
<gene>
    <name evidence="1" type="ORF">F6R98_08910</name>
</gene>
<dbReference type="InterPro" id="IPR016181">
    <property type="entry name" value="Acyl_CoA_acyltransferase"/>
</dbReference>
<dbReference type="AlphaFoldDB" id="A0A5Q0BKT5"/>
<dbReference type="SUPFAM" id="SSF55729">
    <property type="entry name" value="Acyl-CoA N-acyltransferases (Nat)"/>
    <property type="match status" value="1"/>
</dbReference>